<keyword evidence="1" id="KW-0472">Membrane</keyword>
<feature type="transmembrane region" description="Helical" evidence="1">
    <location>
        <begin position="77"/>
        <end position="102"/>
    </location>
</feature>
<gene>
    <name evidence="2" type="ORF">NCGR_LOCUS8063</name>
</gene>
<proteinExistence type="predicted"/>
<feature type="transmembrane region" description="Helical" evidence="1">
    <location>
        <begin position="46"/>
        <end position="65"/>
    </location>
</feature>
<comment type="caution">
    <text evidence="2">The sequence shown here is derived from an EMBL/GenBank/DDBJ whole genome shotgun (WGS) entry which is preliminary data.</text>
</comment>
<protein>
    <submittedName>
        <fullName evidence="2">Uncharacterized protein</fullName>
    </submittedName>
</protein>
<sequence>MPSPPPPAPPAVAEDEERPWPPMKMKLFPYAVYCVFGGMGRTEENLLVACVVIHYLNIIINLLSFYTDGEQARIWTLVSRVVQSLCYASTTLITCVFIRYYMRVDGEYHVTFDPPQQHLPPAAAAEQLPPPPPEMDMCVVALLVQGTFLALSLIIFSIFNAPLEIGRCFRCFLLAIKWLCDERINGKDQRAEKILLSLAPPAKAKVEDT</sequence>
<dbReference type="OrthoDB" id="677216at2759"/>
<accession>A0A811MQZ6</accession>
<dbReference type="Proteomes" id="UP000604825">
    <property type="component" value="Unassembled WGS sequence"/>
</dbReference>
<reference evidence="2" key="1">
    <citation type="submission" date="2020-10" db="EMBL/GenBank/DDBJ databases">
        <authorList>
            <person name="Han B."/>
            <person name="Lu T."/>
            <person name="Zhao Q."/>
            <person name="Huang X."/>
            <person name="Zhao Y."/>
        </authorList>
    </citation>
    <scope>NUCLEOTIDE SEQUENCE</scope>
</reference>
<name>A0A811MQZ6_9POAL</name>
<feature type="transmembrane region" description="Helical" evidence="1">
    <location>
        <begin position="139"/>
        <end position="159"/>
    </location>
</feature>
<dbReference type="EMBL" id="CAJGYO010000002">
    <property type="protein sequence ID" value="CAD6212255.1"/>
    <property type="molecule type" value="Genomic_DNA"/>
</dbReference>
<evidence type="ECO:0000313" key="3">
    <source>
        <dbReference type="Proteomes" id="UP000604825"/>
    </source>
</evidence>
<evidence type="ECO:0000313" key="2">
    <source>
        <dbReference type="EMBL" id="CAD6212255.1"/>
    </source>
</evidence>
<evidence type="ECO:0000256" key="1">
    <source>
        <dbReference type="SAM" id="Phobius"/>
    </source>
</evidence>
<keyword evidence="3" id="KW-1185">Reference proteome</keyword>
<keyword evidence="1" id="KW-0812">Transmembrane</keyword>
<organism evidence="2 3">
    <name type="scientific">Miscanthus lutarioriparius</name>
    <dbReference type="NCBI Taxonomy" id="422564"/>
    <lineage>
        <taxon>Eukaryota</taxon>
        <taxon>Viridiplantae</taxon>
        <taxon>Streptophyta</taxon>
        <taxon>Embryophyta</taxon>
        <taxon>Tracheophyta</taxon>
        <taxon>Spermatophyta</taxon>
        <taxon>Magnoliopsida</taxon>
        <taxon>Liliopsida</taxon>
        <taxon>Poales</taxon>
        <taxon>Poaceae</taxon>
        <taxon>PACMAD clade</taxon>
        <taxon>Panicoideae</taxon>
        <taxon>Andropogonodae</taxon>
        <taxon>Andropogoneae</taxon>
        <taxon>Saccharinae</taxon>
        <taxon>Miscanthus</taxon>
    </lineage>
</organism>
<keyword evidence="1" id="KW-1133">Transmembrane helix</keyword>
<dbReference type="AlphaFoldDB" id="A0A811MQZ6"/>